<evidence type="ECO:0000256" key="9">
    <source>
        <dbReference type="ARBA" id="ARBA00075216"/>
    </source>
</evidence>
<dbReference type="EMBL" id="KK853218">
    <property type="protein sequence ID" value="KDR09740.1"/>
    <property type="molecule type" value="Genomic_DNA"/>
</dbReference>
<evidence type="ECO:0000259" key="11">
    <source>
        <dbReference type="Pfam" id="PF01923"/>
    </source>
</evidence>
<evidence type="ECO:0000256" key="3">
    <source>
        <dbReference type="ARBA" id="ARBA00022679"/>
    </source>
</evidence>
<dbReference type="Gene3D" id="1.20.1200.10">
    <property type="entry name" value="Cobalamin adenosyltransferase-like"/>
    <property type="match status" value="1"/>
</dbReference>
<proteinExistence type="inferred from homology"/>
<dbReference type="InParanoid" id="A0A067QV91"/>
<feature type="domain" description="Cobalamin adenosyltransferase-like" evidence="11">
    <location>
        <begin position="35"/>
        <end position="198"/>
    </location>
</feature>
<comment type="catalytic activity">
    <reaction evidence="6">
        <text>cob(I)alamin-[corrinoid adenosyltransferase] + ATP = apo-[corrinoid adenosyltransferase] + adenosylcob(III)alamin + triphosphate</text>
        <dbReference type="Rhea" id="RHEA:56796"/>
        <dbReference type="Rhea" id="RHEA-COMP:14743"/>
        <dbReference type="Rhea" id="RHEA-COMP:14744"/>
        <dbReference type="ChEBI" id="CHEBI:18036"/>
        <dbReference type="ChEBI" id="CHEBI:18408"/>
        <dbReference type="ChEBI" id="CHEBI:30616"/>
        <dbReference type="ChEBI" id="CHEBI:60488"/>
        <dbReference type="ChEBI" id="CHEBI:83228"/>
    </reaction>
    <physiologicalReaction direction="left-to-right" evidence="6">
        <dbReference type="Rhea" id="RHEA:56797"/>
    </physiologicalReaction>
</comment>
<dbReference type="OMA" id="HQACTVV"/>
<dbReference type="OrthoDB" id="549173at2759"/>
<dbReference type="InterPro" id="IPR016030">
    <property type="entry name" value="CblAdoTrfase-like"/>
</dbReference>
<dbReference type="GO" id="GO:0005524">
    <property type="term" value="F:ATP binding"/>
    <property type="evidence" value="ECO:0007669"/>
    <property type="project" value="UniProtKB-UniRule"/>
</dbReference>
<reference evidence="12 13" key="1">
    <citation type="journal article" date="2014" name="Nat. Commun.">
        <title>Molecular traces of alternative social organization in a termite genome.</title>
        <authorList>
            <person name="Terrapon N."/>
            <person name="Li C."/>
            <person name="Robertson H.M."/>
            <person name="Ji L."/>
            <person name="Meng X."/>
            <person name="Booth W."/>
            <person name="Chen Z."/>
            <person name="Childers C.P."/>
            <person name="Glastad K.M."/>
            <person name="Gokhale K."/>
            <person name="Gowin J."/>
            <person name="Gronenberg W."/>
            <person name="Hermansen R.A."/>
            <person name="Hu H."/>
            <person name="Hunt B.G."/>
            <person name="Huylmans A.K."/>
            <person name="Khalil S.M."/>
            <person name="Mitchell R.D."/>
            <person name="Munoz-Torres M.C."/>
            <person name="Mustard J.A."/>
            <person name="Pan H."/>
            <person name="Reese J.T."/>
            <person name="Scharf M.E."/>
            <person name="Sun F."/>
            <person name="Vogel H."/>
            <person name="Xiao J."/>
            <person name="Yang W."/>
            <person name="Yang Z."/>
            <person name="Yang Z."/>
            <person name="Zhou J."/>
            <person name="Zhu J."/>
            <person name="Brent C.S."/>
            <person name="Elsik C.G."/>
            <person name="Goodisman M.A."/>
            <person name="Liberles D.A."/>
            <person name="Roe R.M."/>
            <person name="Vargo E.L."/>
            <person name="Vilcinskas A."/>
            <person name="Wang J."/>
            <person name="Bornberg-Bauer E."/>
            <person name="Korb J."/>
            <person name="Zhang G."/>
            <person name="Liebig J."/>
        </authorList>
    </citation>
    <scope>NUCLEOTIDE SEQUENCE [LARGE SCALE GENOMIC DNA]</scope>
    <source>
        <tissue evidence="12">Whole organism</tissue>
    </source>
</reference>
<evidence type="ECO:0000256" key="10">
    <source>
        <dbReference type="RuleBase" id="RU366026"/>
    </source>
</evidence>
<dbReference type="FunFam" id="1.20.1200.10:FF:000001">
    <property type="entry name" value="Cob(I)yrinic acid a,c-diamide adenosyltransferase"/>
    <property type="match status" value="1"/>
</dbReference>
<evidence type="ECO:0000256" key="6">
    <source>
        <dbReference type="ARBA" id="ARBA00051988"/>
    </source>
</evidence>
<keyword evidence="13" id="KW-1185">Reference proteome</keyword>
<evidence type="ECO:0000256" key="8">
    <source>
        <dbReference type="ARBA" id="ARBA00071654"/>
    </source>
</evidence>
<evidence type="ECO:0000313" key="13">
    <source>
        <dbReference type="Proteomes" id="UP000027135"/>
    </source>
</evidence>
<dbReference type="NCBIfam" id="TIGR00636">
    <property type="entry name" value="PduO_Nterm"/>
    <property type="match status" value="1"/>
</dbReference>
<dbReference type="GO" id="GO:0009235">
    <property type="term" value="P:cobalamin metabolic process"/>
    <property type="evidence" value="ECO:0007669"/>
    <property type="project" value="UniProtKB-ARBA"/>
</dbReference>
<sequence>MEVVSRIIYRTTAVFCPSLSNYFRQWNSTAASTVFTREGDSGYSVTSSGEKRPKDDRIFNAIGATDELSSYIGLAREFAKDGEHAYTDKLKRIQCILVDISASILRSSKPELQIHLSTRHTKELEDWIEEYSRQLPPLENYVIPGGGKACTSLHVARTICRRAERCVVPLVRNGEVDQEAQVYLNRLSDFLLTISRYACKIDKKNESIYIPRPDVELLSKR</sequence>
<comment type="function">
    <text evidence="7">Converts cob(I)alamin to adenosylcobalamin (adenosylcob(III)alamin), a coenzyme for methylmalonyl-CoA mutase, therefore participates in the final step of the vitamin B12 conversion. Generates adenosylcobalamin (AdoCbl) and directly delivers the cofactor to MUT in a transfer that is stimulated by ATP-binding to MMAB and gated by MMAA.</text>
</comment>
<evidence type="ECO:0000256" key="5">
    <source>
        <dbReference type="ARBA" id="ARBA00022840"/>
    </source>
</evidence>
<evidence type="ECO:0000313" key="12">
    <source>
        <dbReference type="EMBL" id="KDR09740.1"/>
    </source>
</evidence>
<evidence type="ECO:0000256" key="4">
    <source>
        <dbReference type="ARBA" id="ARBA00022741"/>
    </source>
</evidence>
<protein>
    <recommendedName>
        <fullName evidence="8">Corrinoid adenosyltransferase MMAB</fullName>
    </recommendedName>
    <alternativeName>
        <fullName evidence="9">ATP:co(I)rrinoid adenosyltransferase MMAB</fullName>
    </alternativeName>
</protein>
<dbReference type="GO" id="GO:0008817">
    <property type="term" value="F:corrinoid adenosyltransferase activity"/>
    <property type="evidence" value="ECO:0007669"/>
    <property type="project" value="TreeGrafter"/>
</dbReference>
<gene>
    <name evidence="12" type="ORF">L798_00250</name>
</gene>
<name>A0A067QV91_ZOONE</name>
<dbReference type="Proteomes" id="UP000027135">
    <property type="component" value="Unassembled WGS sequence"/>
</dbReference>
<comment type="subunit">
    <text evidence="2">Homotrimer.</text>
</comment>
<keyword evidence="4 10" id="KW-0547">Nucleotide-binding</keyword>
<dbReference type="eggNOG" id="ENOG502QS64">
    <property type="taxonomic scope" value="Eukaryota"/>
</dbReference>
<dbReference type="PANTHER" id="PTHR12213">
    <property type="entry name" value="CORRINOID ADENOSYLTRANSFERASE"/>
    <property type="match status" value="1"/>
</dbReference>
<keyword evidence="3 10" id="KW-0808">Transferase</keyword>
<keyword evidence="5 10" id="KW-0067">ATP-binding</keyword>
<comment type="similarity">
    <text evidence="1 10">Belongs to the Cob(I)alamin adenosyltransferase family.</text>
</comment>
<dbReference type="InterPro" id="IPR036451">
    <property type="entry name" value="CblAdoTrfase-like_sf"/>
</dbReference>
<evidence type="ECO:0000256" key="7">
    <source>
        <dbReference type="ARBA" id="ARBA00056747"/>
    </source>
</evidence>
<dbReference type="Pfam" id="PF01923">
    <property type="entry name" value="Cob_adeno_trans"/>
    <property type="match status" value="1"/>
</dbReference>
<dbReference type="STRING" id="136037.A0A067QV91"/>
<evidence type="ECO:0000256" key="1">
    <source>
        <dbReference type="ARBA" id="ARBA00007487"/>
    </source>
</evidence>
<dbReference type="SUPFAM" id="SSF89028">
    <property type="entry name" value="Cobalamin adenosyltransferase-like"/>
    <property type="match status" value="1"/>
</dbReference>
<dbReference type="InterPro" id="IPR029499">
    <property type="entry name" value="PduO-typ"/>
</dbReference>
<dbReference type="PANTHER" id="PTHR12213:SF0">
    <property type="entry name" value="CORRINOID ADENOSYLTRANSFERASE MMAB"/>
    <property type="match status" value="1"/>
</dbReference>
<accession>A0A067QV91</accession>
<evidence type="ECO:0000256" key="2">
    <source>
        <dbReference type="ARBA" id="ARBA00011233"/>
    </source>
</evidence>
<organism evidence="12 13">
    <name type="scientific">Zootermopsis nevadensis</name>
    <name type="common">Dampwood termite</name>
    <dbReference type="NCBI Taxonomy" id="136037"/>
    <lineage>
        <taxon>Eukaryota</taxon>
        <taxon>Metazoa</taxon>
        <taxon>Ecdysozoa</taxon>
        <taxon>Arthropoda</taxon>
        <taxon>Hexapoda</taxon>
        <taxon>Insecta</taxon>
        <taxon>Pterygota</taxon>
        <taxon>Neoptera</taxon>
        <taxon>Polyneoptera</taxon>
        <taxon>Dictyoptera</taxon>
        <taxon>Blattodea</taxon>
        <taxon>Blattoidea</taxon>
        <taxon>Termitoidae</taxon>
        <taxon>Termopsidae</taxon>
        <taxon>Zootermopsis</taxon>
    </lineage>
</organism>
<dbReference type="AlphaFoldDB" id="A0A067QV91"/>